<accession>A0A136PIS0</accession>
<reference evidence="2 3" key="1">
    <citation type="submission" date="2016-01" db="EMBL/GenBank/DDBJ databases">
        <title>Whole genome sequence and analysis of Micromonospora rosaria DSM 803, which can produce antibacterial substance rosamicin.</title>
        <authorList>
            <person name="Yang H."/>
            <person name="He X."/>
            <person name="Zhu D."/>
        </authorList>
    </citation>
    <scope>NUCLEOTIDE SEQUENCE [LARGE SCALE GENOMIC DNA]</scope>
    <source>
        <strain evidence="2 3">DSM 803</strain>
    </source>
</reference>
<protein>
    <submittedName>
        <fullName evidence="2">Deaminase</fullName>
    </submittedName>
</protein>
<dbReference type="InterPro" id="IPR002734">
    <property type="entry name" value="RibDG_C"/>
</dbReference>
<sequence>MNRVIYSVASSLDGYHTDARGDYSWAVPDEEVIAALNADAVTVSTYLYGRRMYEAMVGWETDPAVAAQSAESAAYATTWQAAQKVVFSTTLPKVWTRHTRLERALTTEAVTSARAEASGDLTVEGPRLAHSALQLGVVDVVELLVCPILVGGGTRVLPDKVRTPLSLRRERRFGNGMVQLTYDVR</sequence>
<name>A0A136PIS0_9ACTN</name>
<organism evidence="2 3">
    <name type="scientific">Micromonospora rosaria</name>
    <dbReference type="NCBI Taxonomy" id="47874"/>
    <lineage>
        <taxon>Bacteria</taxon>
        <taxon>Bacillati</taxon>
        <taxon>Actinomycetota</taxon>
        <taxon>Actinomycetes</taxon>
        <taxon>Micromonosporales</taxon>
        <taxon>Micromonosporaceae</taxon>
        <taxon>Micromonospora</taxon>
    </lineage>
</organism>
<dbReference type="GO" id="GO:0009231">
    <property type="term" value="P:riboflavin biosynthetic process"/>
    <property type="evidence" value="ECO:0007669"/>
    <property type="project" value="InterPro"/>
</dbReference>
<dbReference type="EMBL" id="LRQV01000213">
    <property type="protein sequence ID" value="KXK58300.1"/>
    <property type="molecule type" value="Genomic_DNA"/>
</dbReference>
<dbReference type="Proteomes" id="UP000070620">
    <property type="component" value="Unassembled WGS sequence"/>
</dbReference>
<evidence type="ECO:0000313" key="3">
    <source>
        <dbReference type="Proteomes" id="UP000070620"/>
    </source>
</evidence>
<dbReference type="Pfam" id="PF01872">
    <property type="entry name" value="RibD_C"/>
    <property type="match status" value="1"/>
</dbReference>
<dbReference type="RefSeq" id="WP_067373821.1">
    <property type="nucleotide sequence ID" value="NZ_JBIUBN010000035.1"/>
</dbReference>
<dbReference type="GO" id="GO:0008703">
    <property type="term" value="F:5-amino-6-(5-phosphoribosylamino)uracil reductase activity"/>
    <property type="evidence" value="ECO:0007669"/>
    <property type="project" value="InterPro"/>
</dbReference>
<feature type="domain" description="Bacterial bifunctional deaminase-reductase C-terminal" evidence="1">
    <location>
        <begin position="4"/>
        <end position="178"/>
    </location>
</feature>
<dbReference type="InterPro" id="IPR050765">
    <property type="entry name" value="Riboflavin_Biosynth_HTPR"/>
</dbReference>
<evidence type="ECO:0000259" key="1">
    <source>
        <dbReference type="Pfam" id="PF01872"/>
    </source>
</evidence>
<dbReference type="PANTHER" id="PTHR38011:SF11">
    <property type="entry name" value="2,5-DIAMINO-6-RIBOSYLAMINO-4(3H)-PYRIMIDINONE 5'-PHOSPHATE REDUCTASE"/>
    <property type="match status" value="1"/>
</dbReference>
<dbReference type="InterPro" id="IPR024072">
    <property type="entry name" value="DHFR-like_dom_sf"/>
</dbReference>
<gene>
    <name evidence="2" type="ORF">AWW66_30565</name>
</gene>
<dbReference type="AlphaFoldDB" id="A0A136PIS0"/>
<dbReference type="PANTHER" id="PTHR38011">
    <property type="entry name" value="DIHYDROFOLATE REDUCTASE FAMILY PROTEIN (AFU_ORTHOLOGUE AFUA_8G06820)"/>
    <property type="match status" value="1"/>
</dbReference>
<dbReference type="Gene3D" id="3.40.430.10">
    <property type="entry name" value="Dihydrofolate Reductase, subunit A"/>
    <property type="match status" value="1"/>
</dbReference>
<dbReference type="OrthoDB" id="7949219at2"/>
<proteinExistence type="predicted"/>
<evidence type="ECO:0000313" key="2">
    <source>
        <dbReference type="EMBL" id="KXK58300.1"/>
    </source>
</evidence>
<dbReference type="SUPFAM" id="SSF53597">
    <property type="entry name" value="Dihydrofolate reductase-like"/>
    <property type="match status" value="1"/>
</dbReference>
<comment type="caution">
    <text evidence="2">The sequence shown here is derived from an EMBL/GenBank/DDBJ whole genome shotgun (WGS) entry which is preliminary data.</text>
</comment>
<keyword evidence="3" id="KW-1185">Reference proteome</keyword>